<evidence type="ECO:0000256" key="8">
    <source>
        <dbReference type="RuleBase" id="RU004075"/>
    </source>
</evidence>
<dbReference type="InterPro" id="IPR024169">
    <property type="entry name" value="SP_NH2Trfase/AEP_transaminase"/>
</dbReference>
<evidence type="ECO:0000256" key="2">
    <source>
        <dbReference type="ARBA" id="ARBA00009236"/>
    </source>
</evidence>
<proteinExistence type="inferred from homology"/>
<dbReference type="PROSITE" id="PS00595">
    <property type="entry name" value="AA_TRANSFER_CLASS_5"/>
    <property type="match status" value="1"/>
</dbReference>
<evidence type="ECO:0000256" key="10">
    <source>
        <dbReference type="SAM" id="MobiDB-lite"/>
    </source>
</evidence>
<dbReference type="KEGG" id="fcz:IMF26_03145"/>
<feature type="domain" description="Aminotransferase class V" evidence="11">
    <location>
        <begin position="31"/>
        <end position="335"/>
    </location>
</feature>
<reference evidence="12" key="1">
    <citation type="submission" date="2020-10" db="EMBL/GenBank/DDBJ databases">
        <authorList>
            <person name="Kadnikov V."/>
            <person name="Beletsky A.V."/>
            <person name="Mardanov A.V."/>
            <person name="Karnachuk O.V."/>
            <person name="Ravin N.V."/>
        </authorList>
    </citation>
    <scope>NUCLEOTIDE SEQUENCE</scope>
    <source>
        <strain evidence="12">Bu02</strain>
    </source>
</reference>
<organism evidence="12">
    <name type="scientific">Candidatus Fermentithermobacillus carboniphilus</name>
    <dbReference type="NCBI Taxonomy" id="3085328"/>
    <lineage>
        <taxon>Bacteria</taxon>
        <taxon>Bacillati</taxon>
        <taxon>Bacillota</taxon>
        <taxon>Candidatus Fermentithermobacillia</taxon>
        <taxon>Candidatus Fermentithermobacillales</taxon>
        <taxon>Candidatus Fermentithermobacillaceae</taxon>
        <taxon>Candidatus Fermentithermobacillus</taxon>
    </lineage>
</organism>
<dbReference type="PANTHER" id="PTHR21152">
    <property type="entry name" value="AMINOTRANSFERASE CLASS V"/>
    <property type="match status" value="1"/>
</dbReference>
<dbReference type="CDD" id="cd06451">
    <property type="entry name" value="AGAT_like"/>
    <property type="match status" value="1"/>
</dbReference>
<feature type="binding site" evidence="6">
    <location>
        <position position="343"/>
    </location>
    <ligand>
        <name>substrate</name>
    </ligand>
</feature>
<dbReference type="GO" id="GO:0008453">
    <property type="term" value="F:alanine-glyoxylate transaminase activity"/>
    <property type="evidence" value="ECO:0007669"/>
    <property type="project" value="TreeGrafter"/>
</dbReference>
<evidence type="ECO:0000256" key="6">
    <source>
        <dbReference type="PIRSR" id="PIRSR000524-1"/>
    </source>
</evidence>
<evidence type="ECO:0000256" key="1">
    <source>
        <dbReference type="ARBA" id="ARBA00001933"/>
    </source>
</evidence>
<dbReference type="Gene3D" id="3.40.640.10">
    <property type="entry name" value="Type I PLP-dependent aspartate aminotransferase-like (Major domain)"/>
    <property type="match status" value="1"/>
</dbReference>
<keyword evidence="4" id="KW-0808">Transferase</keyword>
<evidence type="ECO:0000259" key="11">
    <source>
        <dbReference type="Pfam" id="PF00266"/>
    </source>
</evidence>
<keyword evidence="3 12" id="KW-0032">Aminotransferase</keyword>
<dbReference type="PIRSF" id="PIRSF000524">
    <property type="entry name" value="SPT"/>
    <property type="match status" value="1"/>
</dbReference>
<evidence type="ECO:0000256" key="7">
    <source>
        <dbReference type="PIRSR" id="PIRSR000524-50"/>
    </source>
</evidence>
<name>A0AAT9LDA6_9FIRM</name>
<dbReference type="InterPro" id="IPR000192">
    <property type="entry name" value="Aminotrans_V_dom"/>
</dbReference>
<dbReference type="FunFam" id="3.40.640.10:FF:000027">
    <property type="entry name" value="Serine--pyruvate aminotransferase, mitochondrial"/>
    <property type="match status" value="1"/>
</dbReference>
<comment type="similarity">
    <text evidence="2 8">Belongs to the class-V pyridoxal-phosphate-dependent aminotransferase family.</text>
</comment>
<feature type="region of interest" description="Disordered" evidence="10">
    <location>
        <begin position="1"/>
        <end position="21"/>
    </location>
</feature>
<dbReference type="AlphaFoldDB" id="A0AAT9LDA6"/>
<gene>
    <name evidence="12" type="ORF">IMF26_03145</name>
</gene>
<keyword evidence="5 7" id="KW-0663">Pyridoxal phosphate</keyword>
<dbReference type="InterPro" id="IPR015422">
    <property type="entry name" value="PyrdxlP-dep_Trfase_small"/>
</dbReference>
<evidence type="ECO:0000256" key="3">
    <source>
        <dbReference type="ARBA" id="ARBA00022576"/>
    </source>
</evidence>
<dbReference type="EMBL" id="CP062796">
    <property type="protein sequence ID" value="QUL99079.1"/>
    <property type="molecule type" value="Genomic_DNA"/>
</dbReference>
<evidence type="ECO:0000256" key="4">
    <source>
        <dbReference type="ARBA" id="ARBA00022679"/>
    </source>
</evidence>
<accession>A0AAT9LDA6</accession>
<evidence type="ECO:0000313" key="12">
    <source>
        <dbReference type="EMBL" id="QUL99079.1"/>
    </source>
</evidence>
<protein>
    <submittedName>
        <fullName evidence="12">Alanine--glyoxylate aminotransferase family protein</fullName>
    </submittedName>
</protein>
<dbReference type="Gene3D" id="3.90.1150.10">
    <property type="entry name" value="Aspartate Aminotransferase, domain 1"/>
    <property type="match status" value="1"/>
</dbReference>
<dbReference type="InterPro" id="IPR015421">
    <property type="entry name" value="PyrdxlP-dep_Trfase_major"/>
</dbReference>
<evidence type="ECO:0000256" key="9">
    <source>
        <dbReference type="RuleBase" id="RU004504"/>
    </source>
</evidence>
<evidence type="ECO:0000256" key="5">
    <source>
        <dbReference type="ARBA" id="ARBA00022898"/>
    </source>
</evidence>
<feature type="modified residue" description="N6-(pyridoxal phosphate)lysine" evidence="7">
    <location>
        <position position="196"/>
    </location>
</feature>
<dbReference type="PANTHER" id="PTHR21152:SF40">
    <property type="entry name" value="ALANINE--GLYOXYLATE AMINOTRANSFERASE"/>
    <property type="match status" value="1"/>
</dbReference>
<dbReference type="InterPro" id="IPR015424">
    <property type="entry name" value="PyrdxlP-dep_Trfase"/>
</dbReference>
<dbReference type="GO" id="GO:0004760">
    <property type="term" value="F:L-serine-pyruvate transaminase activity"/>
    <property type="evidence" value="ECO:0007669"/>
    <property type="project" value="TreeGrafter"/>
</dbReference>
<dbReference type="Pfam" id="PF00266">
    <property type="entry name" value="Aminotran_5"/>
    <property type="match status" value="1"/>
</dbReference>
<dbReference type="GO" id="GO:0019265">
    <property type="term" value="P:glycine biosynthetic process, by transamination of glyoxylate"/>
    <property type="evidence" value="ECO:0007669"/>
    <property type="project" value="TreeGrafter"/>
</dbReference>
<reference evidence="12" key="2">
    <citation type="journal article" date="2023" name="Biology">
        <title>Prokaryotic Life Associated with Coal-Fire Gas Vents Revealed by Metagenomics.</title>
        <authorList>
            <person name="Kadnikov V.V."/>
            <person name="Mardanov A.V."/>
            <person name="Beletsky A.V."/>
            <person name="Karnachuk O.V."/>
            <person name="Ravin N.V."/>
        </authorList>
    </citation>
    <scope>NUCLEOTIDE SEQUENCE</scope>
    <source>
        <strain evidence="12">Bu02</strain>
    </source>
</reference>
<comment type="cofactor">
    <cofactor evidence="1 7 9">
        <name>pyridoxal 5'-phosphate</name>
        <dbReference type="ChEBI" id="CHEBI:597326"/>
    </cofactor>
</comment>
<dbReference type="InterPro" id="IPR020578">
    <property type="entry name" value="Aminotrans_V_PyrdxlP_BS"/>
</dbReference>
<sequence>MRERNPKAKLLLGPGPSNSDPRVLRALSEPTLGHLDPDFVAIMDETTELLRYVFNTKNRLTIPISGTGSAGMETALVNSVEPGDKAIICVAGVFGERMVDVAERAGATVVRVDAPWGEPVDPAQVEKAVKANSDAKIIGIVHAETSTGVLQPLEEIARIAHEHGMRIVVDAVTSLGGVEVPVDRLNLDFVYSGTQKCLSCPPGLAPVTVNDSMAEFIKNRKTRCRSWYLDLSMIERYWGSERFYHHTAPVNMIYALNEALRIVKEEGNEARWARHRKNQKALIAGLEAMGLKLVVKPEYRLPSLTTVFIPEGVEDLKVRRRLLDEFNIEIGAGLGVFKGKIWRIGLMGTNSTKANVLWFLAALEDILAGEGAKFQKGAGLEAASRVYREE</sequence>
<dbReference type="SUPFAM" id="SSF53383">
    <property type="entry name" value="PLP-dependent transferases"/>
    <property type="match status" value="1"/>
</dbReference>